<keyword evidence="3" id="KW-1185">Reference proteome</keyword>
<feature type="region of interest" description="Disordered" evidence="1">
    <location>
        <begin position="86"/>
        <end position="118"/>
    </location>
</feature>
<protein>
    <submittedName>
        <fullName evidence="2">Uncharacterized protein</fullName>
    </submittedName>
</protein>
<reference evidence="2 3" key="1">
    <citation type="submission" date="2021-05" db="EMBL/GenBank/DDBJ databases">
        <title>Molecular characterization for Shewanella algae harboring chromosomal blaOXA-55-like strains isolated from clinical and environment sample.</title>
        <authorList>
            <person name="Ohama Y."/>
            <person name="Aoki K."/>
            <person name="Harada S."/>
            <person name="Moriya K."/>
            <person name="Ishii Y."/>
            <person name="Tateda K."/>
        </authorList>
    </citation>
    <scope>NUCLEOTIDE SEQUENCE [LARGE SCALE GENOMIC DNA]</scope>
    <source>
        <strain evidence="2 3">LMG 23746</strain>
    </source>
</reference>
<evidence type="ECO:0000256" key="1">
    <source>
        <dbReference type="SAM" id="MobiDB-lite"/>
    </source>
</evidence>
<accession>A0ABQ4PED3</accession>
<feature type="compositionally biased region" description="Polar residues" evidence="1">
    <location>
        <begin position="62"/>
        <end position="72"/>
    </location>
</feature>
<proteinExistence type="predicted"/>
<evidence type="ECO:0000313" key="3">
    <source>
        <dbReference type="Proteomes" id="UP000761574"/>
    </source>
</evidence>
<name>A0ABQ4PED3_9GAMM</name>
<organism evidence="2 3">
    <name type="scientific">Shewanella algidipiscicola</name>
    <dbReference type="NCBI Taxonomy" id="614070"/>
    <lineage>
        <taxon>Bacteria</taxon>
        <taxon>Pseudomonadati</taxon>
        <taxon>Pseudomonadota</taxon>
        <taxon>Gammaproteobacteria</taxon>
        <taxon>Alteromonadales</taxon>
        <taxon>Shewanellaceae</taxon>
        <taxon>Shewanella</taxon>
    </lineage>
</organism>
<sequence length="133" mass="14717">MILPMSRREECLACHADQHVCKMCVSFGDAGRGDCNEVRAEWISDRERANFCDYFKPITASDAEQSTAQSDSDNAKARAQAQLAALFNDEPVATQPDAISEYSPAHTSERKPQDKPLSAVELAEQQLRELLGD</sequence>
<evidence type="ECO:0000313" key="2">
    <source>
        <dbReference type="EMBL" id="GIU45903.1"/>
    </source>
</evidence>
<dbReference type="Proteomes" id="UP000761574">
    <property type="component" value="Unassembled WGS sequence"/>
</dbReference>
<feature type="region of interest" description="Disordered" evidence="1">
    <location>
        <begin position="62"/>
        <end position="81"/>
    </location>
</feature>
<gene>
    <name evidence="2" type="ORF">TUM4630_15090</name>
</gene>
<dbReference type="EMBL" id="BPFB01000014">
    <property type="protein sequence ID" value="GIU45903.1"/>
    <property type="molecule type" value="Genomic_DNA"/>
</dbReference>
<comment type="caution">
    <text evidence="2">The sequence shown here is derived from an EMBL/GenBank/DDBJ whole genome shotgun (WGS) entry which is preliminary data.</text>
</comment>